<dbReference type="STRING" id="1036612.A0A1L9T1I9"/>
<dbReference type="OrthoDB" id="432412at2759"/>
<dbReference type="RefSeq" id="XP_040697112.1">
    <property type="nucleotide sequence ID" value="XM_040852976.1"/>
</dbReference>
<evidence type="ECO:0000313" key="3">
    <source>
        <dbReference type="Proteomes" id="UP000184356"/>
    </source>
</evidence>
<proteinExistence type="predicted"/>
<dbReference type="VEuPathDB" id="FungiDB:ASPSYDRAFT_94518"/>
<gene>
    <name evidence="2" type="ORF">ASPSYDRAFT_94518</name>
</gene>
<dbReference type="AlphaFoldDB" id="A0A1L9T1I9"/>
<dbReference type="Proteomes" id="UP000184356">
    <property type="component" value="Unassembled WGS sequence"/>
</dbReference>
<name>A0A1L9T1I9_9EURO</name>
<evidence type="ECO:0000256" key="1">
    <source>
        <dbReference type="SAM" id="MobiDB-lite"/>
    </source>
</evidence>
<accession>A0A1L9T1I9</accession>
<dbReference type="CDD" id="cd24163">
    <property type="entry name" value="RWDD2_C"/>
    <property type="match status" value="1"/>
</dbReference>
<sequence>MTYYNALIRTHHITSRKKVAALKRAADSLNCFALLRSGGCPGIMYVEGKDKDAVESWVSVVKNLRYKDFQLASRPASATVGDGEESRGPAGVKWKRGEMKNERHDEIEIGLEEVESVKEFGNMMEQKGVWQWWRRGMGYVH</sequence>
<feature type="region of interest" description="Disordered" evidence="1">
    <location>
        <begin position="77"/>
        <end position="97"/>
    </location>
</feature>
<dbReference type="GeneID" id="63769049"/>
<keyword evidence="3" id="KW-1185">Reference proteome</keyword>
<dbReference type="InterPro" id="IPR059181">
    <property type="entry name" value="RWDD2A-B_C"/>
</dbReference>
<evidence type="ECO:0000313" key="2">
    <source>
        <dbReference type="EMBL" id="OJJ53306.1"/>
    </source>
</evidence>
<dbReference type="EMBL" id="KV878597">
    <property type="protein sequence ID" value="OJJ53306.1"/>
    <property type="molecule type" value="Genomic_DNA"/>
</dbReference>
<organism evidence="2 3">
    <name type="scientific">Aspergillus sydowii CBS 593.65</name>
    <dbReference type="NCBI Taxonomy" id="1036612"/>
    <lineage>
        <taxon>Eukaryota</taxon>
        <taxon>Fungi</taxon>
        <taxon>Dikarya</taxon>
        <taxon>Ascomycota</taxon>
        <taxon>Pezizomycotina</taxon>
        <taxon>Eurotiomycetes</taxon>
        <taxon>Eurotiomycetidae</taxon>
        <taxon>Eurotiales</taxon>
        <taxon>Aspergillaceae</taxon>
        <taxon>Aspergillus</taxon>
        <taxon>Aspergillus subgen. Nidulantes</taxon>
    </lineage>
</organism>
<protein>
    <submittedName>
        <fullName evidence="2">Uncharacterized protein</fullName>
    </submittedName>
</protein>
<reference evidence="3" key="1">
    <citation type="journal article" date="2017" name="Genome Biol.">
        <title>Comparative genomics reveals high biological diversity and specific adaptations in the industrially and medically important fungal genus Aspergillus.</title>
        <authorList>
            <person name="de Vries R.P."/>
            <person name="Riley R."/>
            <person name="Wiebenga A."/>
            <person name="Aguilar-Osorio G."/>
            <person name="Amillis S."/>
            <person name="Uchima C.A."/>
            <person name="Anderluh G."/>
            <person name="Asadollahi M."/>
            <person name="Askin M."/>
            <person name="Barry K."/>
            <person name="Battaglia E."/>
            <person name="Bayram O."/>
            <person name="Benocci T."/>
            <person name="Braus-Stromeyer S.A."/>
            <person name="Caldana C."/>
            <person name="Canovas D."/>
            <person name="Cerqueira G.C."/>
            <person name="Chen F."/>
            <person name="Chen W."/>
            <person name="Choi C."/>
            <person name="Clum A."/>
            <person name="Dos Santos R.A."/>
            <person name="Damasio A.R."/>
            <person name="Diallinas G."/>
            <person name="Emri T."/>
            <person name="Fekete E."/>
            <person name="Flipphi M."/>
            <person name="Freyberg S."/>
            <person name="Gallo A."/>
            <person name="Gournas C."/>
            <person name="Habgood R."/>
            <person name="Hainaut M."/>
            <person name="Harispe M.L."/>
            <person name="Henrissat B."/>
            <person name="Hilden K.S."/>
            <person name="Hope R."/>
            <person name="Hossain A."/>
            <person name="Karabika E."/>
            <person name="Karaffa L."/>
            <person name="Karanyi Z."/>
            <person name="Krasevec N."/>
            <person name="Kuo A."/>
            <person name="Kusch H."/>
            <person name="LaButti K."/>
            <person name="Lagendijk E.L."/>
            <person name="Lapidus A."/>
            <person name="Levasseur A."/>
            <person name="Lindquist E."/>
            <person name="Lipzen A."/>
            <person name="Logrieco A.F."/>
            <person name="MacCabe A."/>
            <person name="Maekelae M.R."/>
            <person name="Malavazi I."/>
            <person name="Melin P."/>
            <person name="Meyer V."/>
            <person name="Mielnichuk N."/>
            <person name="Miskei M."/>
            <person name="Molnar A.P."/>
            <person name="Mule G."/>
            <person name="Ngan C.Y."/>
            <person name="Orejas M."/>
            <person name="Orosz E."/>
            <person name="Ouedraogo J.P."/>
            <person name="Overkamp K.M."/>
            <person name="Park H.-S."/>
            <person name="Perrone G."/>
            <person name="Piumi F."/>
            <person name="Punt P.J."/>
            <person name="Ram A.F."/>
            <person name="Ramon A."/>
            <person name="Rauscher S."/>
            <person name="Record E."/>
            <person name="Riano-Pachon D.M."/>
            <person name="Robert V."/>
            <person name="Roehrig J."/>
            <person name="Ruller R."/>
            <person name="Salamov A."/>
            <person name="Salih N.S."/>
            <person name="Samson R.A."/>
            <person name="Sandor E."/>
            <person name="Sanguinetti M."/>
            <person name="Schuetze T."/>
            <person name="Sepcic K."/>
            <person name="Shelest E."/>
            <person name="Sherlock G."/>
            <person name="Sophianopoulou V."/>
            <person name="Squina F.M."/>
            <person name="Sun H."/>
            <person name="Susca A."/>
            <person name="Todd R.B."/>
            <person name="Tsang A."/>
            <person name="Unkles S.E."/>
            <person name="van de Wiele N."/>
            <person name="van Rossen-Uffink D."/>
            <person name="Oliveira J.V."/>
            <person name="Vesth T.C."/>
            <person name="Visser J."/>
            <person name="Yu J.-H."/>
            <person name="Zhou M."/>
            <person name="Andersen M.R."/>
            <person name="Archer D.B."/>
            <person name="Baker S.E."/>
            <person name="Benoit I."/>
            <person name="Brakhage A.A."/>
            <person name="Braus G.H."/>
            <person name="Fischer R."/>
            <person name="Frisvad J.C."/>
            <person name="Goldman G.H."/>
            <person name="Houbraken J."/>
            <person name="Oakley B."/>
            <person name="Pocsi I."/>
            <person name="Scazzocchio C."/>
            <person name="Seiboth B."/>
            <person name="vanKuyk P.A."/>
            <person name="Wortman J."/>
            <person name="Dyer P.S."/>
            <person name="Grigoriev I.V."/>
        </authorList>
    </citation>
    <scope>NUCLEOTIDE SEQUENCE [LARGE SCALE GENOMIC DNA]</scope>
    <source>
        <strain evidence="3">CBS 593.65</strain>
    </source>
</reference>